<evidence type="ECO:0000313" key="3">
    <source>
        <dbReference type="Proteomes" id="UP000605253"/>
    </source>
</evidence>
<reference evidence="2" key="2">
    <citation type="submission" date="2020-09" db="EMBL/GenBank/DDBJ databases">
        <authorList>
            <person name="Sun Q."/>
            <person name="Zhou Y."/>
        </authorList>
    </citation>
    <scope>NUCLEOTIDE SEQUENCE</scope>
    <source>
        <strain evidence="2">CGMCC 1.12181</strain>
    </source>
</reference>
<dbReference type="Pfam" id="PF07793">
    <property type="entry name" value="DUF1631"/>
    <property type="match status" value="1"/>
</dbReference>
<sequence length="768" mass="88256">MNDNKDNKHTSNNDKIVNFQNPEANLGQILPKIHKIFITGLKPSIQKYYDKLDDTLFDMAEKAETNDMQTQYFEAMRTVRKKKELMVRKFSDNIQYAFKQFKKGEFDYIKDNSKDTDTLNTDGLSLVEEKELDKKLAVTNLIEKSNTYFHNQLYALEKRFTLLAGGSDLKLSQIPISPHVIVHAFSAPLDLLPIETNTLLIIIKLYERSLIENLGKPYEDINQYLIKQGIYPDIKFTLPGQQSNAPYYRQPEITGAQQPISHDSGQQTSQNPQPQGYRQQAPIDDQTYQTILSALNERHQDQITPVAVYDANVVNSALSLLQSQELQQMNAGGSALSPKQIKEVLIKRIQELDVDDGQQRNVNKTDEDTIDLISMLFEFLVEDRNLPAPIQVLLSRLQIPYLHIALKDRRLFSNKNNNARKLLDVLAKASIGWTEESDRNNVFINKVESIVQHVLEHQQDDIDFPALIESFQAFDAKNKKKTQVIEKRTFEKALGEERIFSAKAKTAEILETKMKKYQLPKQVTDLLLTPWANVLTLIHLRHHEEPDVIEPYVKFVDKLIFVSVKDKKKQATKAQVSHVCDFLSNGLRLVAFDERNVKQKTADLYRLLLQINGLEQVSDQDHEFVLPQEAFRIKEDQDEQPEIVHFIANKKINDQDRQVEHIEDDYYQKAQDLSVGDWIEFVDADQDGNIRAKLSWISPISHKRLFVNARGIKVTDKSVDEIADDFRTGNAVKLDQVPLFDRAMTAIADKVEKKTSDTPSEEHNESAQ</sequence>
<feature type="region of interest" description="Disordered" evidence="1">
    <location>
        <begin position="257"/>
        <end position="279"/>
    </location>
</feature>
<evidence type="ECO:0000256" key="1">
    <source>
        <dbReference type="SAM" id="MobiDB-lite"/>
    </source>
</evidence>
<comment type="caution">
    <text evidence="2">The sequence shown here is derived from an EMBL/GenBank/DDBJ whole genome shotgun (WGS) entry which is preliminary data.</text>
</comment>
<dbReference type="RefSeq" id="WP_188363734.1">
    <property type="nucleotide sequence ID" value="NZ_BAABJF010000011.1"/>
</dbReference>
<protein>
    <recommendedName>
        <fullName evidence="4">DUF1631 family protein</fullName>
    </recommendedName>
</protein>
<organism evidence="2 3">
    <name type="scientific">Marinicella pacifica</name>
    <dbReference type="NCBI Taxonomy" id="1171543"/>
    <lineage>
        <taxon>Bacteria</taxon>
        <taxon>Pseudomonadati</taxon>
        <taxon>Pseudomonadota</taxon>
        <taxon>Gammaproteobacteria</taxon>
        <taxon>Lysobacterales</taxon>
        <taxon>Marinicellaceae</taxon>
        <taxon>Marinicella</taxon>
    </lineage>
</organism>
<proteinExistence type="predicted"/>
<name>A0A917CEY3_9GAMM</name>
<accession>A0A917CEY3</accession>
<gene>
    <name evidence="2" type="ORF">GCM10011365_01270</name>
</gene>
<reference evidence="2" key="1">
    <citation type="journal article" date="2014" name="Int. J. Syst. Evol. Microbiol.">
        <title>Complete genome sequence of Corynebacterium casei LMG S-19264T (=DSM 44701T), isolated from a smear-ripened cheese.</title>
        <authorList>
            <consortium name="US DOE Joint Genome Institute (JGI-PGF)"/>
            <person name="Walter F."/>
            <person name="Albersmeier A."/>
            <person name="Kalinowski J."/>
            <person name="Ruckert C."/>
        </authorList>
    </citation>
    <scope>NUCLEOTIDE SEQUENCE</scope>
    <source>
        <strain evidence="2">CGMCC 1.12181</strain>
    </source>
</reference>
<dbReference type="InterPro" id="IPR012434">
    <property type="entry name" value="DUF1631"/>
</dbReference>
<evidence type="ECO:0000313" key="2">
    <source>
        <dbReference type="EMBL" id="GGF84076.1"/>
    </source>
</evidence>
<dbReference type="AlphaFoldDB" id="A0A917CEY3"/>
<dbReference type="Proteomes" id="UP000605253">
    <property type="component" value="Unassembled WGS sequence"/>
</dbReference>
<dbReference type="EMBL" id="BMEO01000001">
    <property type="protein sequence ID" value="GGF84076.1"/>
    <property type="molecule type" value="Genomic_DNA"/>
</dbReference>
<evidence type="ECO:0008006" key="4">
    <source>
        <dbReference type="Google" id="ProtNLM"/>
    </source>
</evidence>
<feature type="compositionally biased region" description="Polar residues" evidence="1">
    <location>
        <begin position="257"/>
        <end position="278"/>
    </location>
</feature>
<keyword evidence="3" id="KW-1185">Reference proteome</keyword>